<protein>
    <submittedName>
        <fullName evidence="2">Uncharacterized protein</fullName>
    </submittedName>
</protein>
<evidence type="ECO:0000256" key="1">
    <source>
        <dbReference type="SAM" id="MobiDB-lite"/>
    </source>
</evidence>
<name>A0AAD4VT54_PRUDU</name>
<dbReference type="EMBL" id="JAJFAZ020000005">
    <property type="protein sequence ID" value="KAI5330019.1"/>
    <property type="molecule type" value="Genomic_DNA"/>
</dbReference>
<evidence type="ECO:0000313" key="3">
    <source>
        <dbReference type="Proteomes" id="UP001054821"/>
    </source>
</evidence>
<gene>
    <name evidence="2" type="ORF">L3X38_029416</name>
</gene>
<organism evidence="2 3">
    <name type="scientific">Prunus dulcis</name>
    <name type="common">Almond</name>
    <name type="synonym">Amygdalus dulcis</name>
    <dbReference type="NCBI Taxonomy" id="3755"/>
    <lineage>
        <taxon>Eukaryota</taxon>
        <taxon>Viridiplantae</taxon>
        <taxon>Streptophyta</taxon>
        <taxon>Embryophyta</taxon>
        <taxon>Tracheophyta</taxon>
        <taxon>Spermatophyta</taxon>
        <taxon>Magnoliopsida</taxon>
        <taxon>eudicotyledons</taxon>
        <taxon>Gunneridae</taxon>
        <taxon>Pentapetalae</taxon>
        <taxon>rosids</taxon>
        <taxon>fabids</taxon>
        <taxon>Rosales</taxon>
        <taxon>Rosaceae</taxon>
        <taxon>Amygdaloideae</taxon>
        <taxon>Amygdaleae</taxon>
        <taxon>Prunus</taxon>
    </lineage>
</organism>
<evidence type="ECO:0000313" key="2">
    <source>
        <dbReference type="EMBL" id="KAI5330019.1"/>
    </source>
</evidence>
<comment type="caution">
    <text evidence="2">The sequence shown here is derived from an EMBL/GenBank/DDBJ whole genome shotgun (WGS) entry which is preliminary data.</text>
</comment>
<feature type="region of interest" description="Disordered" evidence="1">
    <location>
        <begin position="191"/>
        <end position="219"/>
    </location>
</feature>
<accession>A0AAD4VT54</accession>
<reference evidence="2 3" key="1">
    <citation type="journal article" date="2022" name="G3 (Bethesda)">
        <title>Whole-genome sequence and methylome profiling of the almond [Prunus dulcis (Mill.) D.A. Webb] cultivar 'Nonpareil'.</title>
        <authorList>
            <person name="D'Amico-Willman K.M."/>
            <person name="Ouma W.Z."/>
            <person name="Meulia T."/>
            <person name="Sideli G.M."/>
            <person name="Gradziel T.M."/>
            <person name="Fresnedo-Ramirez J."/>
        </authorList>
    </citation>
    <scope>NUCLEOTIDE SEQUENCE [LARGE SCALE GENOMIC DNA]</scope>
    <source>
        <strain evidence="2">Clone GOH B32 T37-40</strain>
    </source>
</reference>
<dbReference type="AlphaFoldDB" id="A0AAD4VT54"/>
<proteinExistence type="predicted"/>
<sequence>MEFVQGSGLFFGKYNYDKKDWVQMPSFPFSYKFNYCGGRAVVVAETIYALNRFREDEIIAYSLRRKVVDDGDIAYSLVRQFTLNSLDIADPPLQFDGLVTDYLVHLGNQDFVHVKTCTNEECDEVQHLCITTFQIVQGIIETLHSIVLRVKIDVCNWFMLTLGFTPECGDYEPEEGKSAEEAKHEVALMHHEKGNQKKPKNAGGIIKNKRKRKSGWKEGLHVTKKKKVGLQGVENNL</sequence>
<keyword evidence="3" id="KW-1185">Reference proteome</keyword>
<dbReference type="Proteomes" id="UP001054821">
    <property type="component" value="Chromosome 5"/>
</dbReference>